<keyword evidence="2" id="KW-1003">Cell membrane</keyword>
<organism evidence="11 12">
    <name type="scientific">Vombatus ursinus</name>
    <name type="common">Common wombat</name>
    <dbReference type="NCBI Taxonomy" id="29139"/>
    <lineage>
        <taxon>Eukaryota</taxon>
        <taxon>Metazoa</taxon>
        <taxon>Chordata</taxon>
        <taxon>Craniata</taxon>
        <taxon>Vertebrata</taxon>
        <taxon>Euteleostomi</taxon>
        <taxon>Mammalia</taxon>
        <taxon>Metatheria</taxon>
        <taxon>Diprotodontia</taxon>
        <taxon>Vombatidae</taxon>
        <taxon>Vombatus</taxon>
    </lineage>
</organism>
<dbReference type="GeneTree" id="ENSGT00900000140957"/>
<reference evidence="11" key="3">
    <citation type="submission" date="2025-09" db="UniProtKB">
        <authorList>
            <consortium name="Ensembl"/>
        </authorList>
    </citation>
    <scope>IDENTIFICATION</scope>
</reference>
<evidence type="ECO:0000259" key="10">
    <source>
        <dbReference type="PROSITE" id="PS50835"/>
    </source>
</evidence>
<dbReference type="SUPFAM" id="SSF48726">
    <property type="entry name" value="Immunoglobulin"/>
    <property type="match status" value="1"/>
</dbReference>
<evidence type="ECO:0000256" key="7">
    <source>
        <dbReference type="ARBA" id="ARBA00038651"/>
    </source>
</evidence>
<evidence type="ECO:0000313" key="12">
    <source>
        <dbReference type="Proteomes" id="UP000314987"/>
    </source>
</evidence>
<dbReference type="Proteomes" id="UP000314987">
    <property type="component" value="Unassembled WGS sequence"/>
</dbReference>
<dbReference type="PANTHER" id="PTHR19339">
    <property type="entry name" value="T CELL RECEPTOR ALPHA VARIABLE 39"/>
    <property type="match status" value="1"/>
</dbReference>
<evidence type="ECO:0000256" key="1">
    <source>
        <dbReference type="ARBA" id="ARBA00004236"/>
    </source>
</evidence>
<dbReference type="STRING" id="29139.ENSVURP00010026566"/>
<keyword evidence="6" id="KW-0325">Glycoprotein</keyword>
<evidence type="ECO:0000256" key="3">
    <source>
        <dbReference type="ARBA" id="ARBA00022729"/>
    </source>
</evidence>
<evidence type="ECO:0000256" key="4">
    <source>
        <dbReference type="ARBA" id="ARBA00023136"/>
    </source>
</evidence>
<dbReference type="GO" id="GO:0042101">
    <property type="term" value="C:T cell receptor complex"/>
    <property type="evidence" value="ECO:0007669"/>
    <property type="project" value="UniProtKB-KW"/>
</dbReference>
<keyword evidence="5" id="KW-1015">Disulfide bond</keyword>
<keyword evidence="8" id="KW-1064">Adaptive immunity</keyword>
<keyword evidence="8" id="KW-1279">T cell receptor</keyword>
<dbReference type="InterPro" id="IPR013783">
    <property type="entry name" value="Ig-like_fold"/>
</dbReference>
<dbReference type="Pfam" id="PF07686">
    <property type="entry name" value="V-set"/>
    <property type="match status" value="1"/>
</dbReference>
<dbReference type="InterPro" id="IPR007110">
    <property type="entry name" value="Ig-like_dom"/>
</dbReference>
<comment type="subunit">
    <text evidence="7">Alpha-beta TR is a heterodimer composed of an alpha and beta chain; disulfide-linked. The alpha-beta TR is associated with the transmembrane signaling CD3 coreceptor proteins to form the TR-CD3 (TcR or TCR). The assembly of alpha-beta TR heterodimers with CD3 occurs in the endoplasmic reticulum where a single alpha-beta TR heterodimer associates with one CD3D-CD3E heterodimer, one CD3G-CD3E heterodimer and one CD247 homodimer forming a stable octameric structure. CD3D-CD3E and CD3G-CD3E heterodimers preferentially associate with TR alpha and TR beta chains, respectively. The association of the CD247 homodimer is the last step of TcR assembly in the endoplasmic reticulum and is required for transport to the cell surface.</text>
</comment>
<dbReference type="PANTHER" id="PTHR19339:SF0">
    <property type="entry name" value="T CELL RECEPTOR ALPHA VARIABLE 41"/>
    <property type="match status" value="1"/>
</dbReference>
<dbReference type="SMART" id="SM00406">
    <property type="entry name" value="IGv"/>
    <property type="match status" value="1"/>
</dbReference>
<evidence type="ECO:0000313" key="11">
    <source>
        <dbReference type="Ensembl" id="ENSVURP00010026566.1"/>
    </source>
</evidence>
<name>A0A4X2LYA0_VOMUR</name>
<protein>
    <recommendedName>
        <fullName evidence="10">Ig-like domain-containing protein</fullName>
    </recommendedName>
</protein>
<dbReference type="InterPro" id="IPR036179">
    <property type="entry name" value="Ig-like_dom_sf"/>
</dbReference>
<reference evidence="11" key="2">
    <citation type="submission" date="2025-08" db="UniProtKB">
        <authorList>
            <consortium name="Ensembl"/>
        </authorList>
    </citation>
    <scope>IDENTIFICATION</scope>
</reference>
<evidence type="ECO:0000256" key="2">
    <source>
        <dbReference type="ARBA" id="ARBA00022475"/>
    </source>
</evidence>
<feature type="signal peptide" evidence="9">
    <location>
        <begin position="1"/>
        <end position="20"/>
    </location>
</feature>
<evidence type="ECO:0000256" key="9">
    <source>
        <dbReference type="SAM" id="SignalP"/>
    </source>
</evidence>
<evidence type="ECO:0000256" key="8">
    <source>
        <dbReference type="ARBA" id="ARBA00043266"/>
    </source>
</evidence>
<evidence type="ECO:0000256" key="6">
    <source>
        <dbReference type="ARBA" id="ARBA00023180"/>
    </source>
</evidence>
<dbReference type="InterPro" id="IPR051896">
    <property type="entry name" value="TCR_alpha_variable"/>
</dbReference>
<accession>A0A4X2LYA0</accession>
<reference evidence="12" key="1">
    <citation type="submission" date="2018-12" db="EMBL/GenBank/DDBJ databases">
        <authorList>
            <person name="Yazar S."/>
        </authorList>
    </citation>
    <scope>NUCLEOTIDE SEQUENCE [LARGE SCALE GENOMIC DNA]</scope>
</reference>
<keyword evidence="8" id="KW-0391">Immunity</keyword>
<dbReference type="OMA" id="CSYEVTN"/>
<feature type="chain" id="PRO_5021305446" description="Ig-like domain-containing protein" evidence="9">
    <location>
        <begin position="21"/>
        <end position="113"/>
    </location>
</feature>
<proteinExistence type="predicted"/>
<keyword evidence="3 9" id="KW-0732">Signal</keyword>
<comment type="subcellular location">
    <subcellularLocation>
        <location evidence="1">Cell membrane</location>
    </subcellularLocation>
</comment>
<sequence>MEKLVGALFMILCLQWRVSSQQTVEQSPQSLKVQEGDSAALNCSYSDSASWGLQWFKQDLEKDLTSLFFMTSEEKETGRLRSTINRKERLSTLYITASQPGDSGTYLCGVEAQ</sequence>
<feature type="domain" description="Ig-like" evidence="10">
    <location>
        <begin position="22"/>
        <end position="113"/>
    </location>
</feature>
<dbReference type="PROSITE" id="PS50835">
    <property type="entry name" value="IG_LIKE"/>
    <property type="match status" value="1"/>
</dbReference>
<dbReference type="InterPro" id="IPR013106">
    <property type="entry name" value="Ig_V-set"/>
</dbReference>
<keyword evidence="4" id="KW-0472">Membrane</keyword>
<dbReference type="Ensembl" id="ENSVURT00010030259.1">
    <property type="protein sequence ID" value="ENSVURP00010026566.1"/>
    <property type="gene ID" value="ENSVURG00010020335.1"/>
</dbReference>
<keyword evidence="12" id="KW-1185">Reference proteome</keyword>
<evidence type="ECO:0000256" key="5">
    <source>
        <dbReference type="ARBA" id="ARBA00023157"/>
    </source>
</evidence>
<dbReference type="Gene3D" id="2.60.40.10">
    <property type="entry name" value="Immunoglobulins"/>
    <property type="match status" value="1"/>
</dbReference>
<dbReference type="AlphaFoldDB" id="A0A4X2LYA0"/>